<evidence type="ECO:0000256" key="1">
    <source>
        <dbReference type="ARBA" id="ARBA00006043"/>
    </source>
</evidence>
<dbReference type="InterPro" id="IPR042299">
    <property type="entry name" value="Ufd1-like_Nn"/>
</dbReference>
<comment type="similarity">
    <text evidence="1">Belongs to the UFD1 family.</text>
</comment>
<evidence type="ECO:0008006" key="8">
    <source>
        <dbReference type="Google" id="ProtNLM"/>
    </source>
</evidence>
<feature type="compositionally biased region" description="Basic and acidic residues" evidence="3">
    <location>
        <begin position="281"/>
        <end position="295"/>
    </location>
</feature>
<feature type="region of interest" description="Disordered" evidence="3">
    <location>
        <begin position="179"/>
        <end position="210"/>
    </location>
</feature>
<dbReference type="InterPro" id="IPR055417">
    <property type="entry name" value="UFD1_N1"/>
</dbReference>
<reference evidence="6 7" key="1">
    <citation type="submission" date="2024-02" db="EMBL/GenBank/DDBJ databases">
        <authorList>
            <person name="Vignale AGUSTIN F."/>
            <person name="Sosa J E."/>
            <person name="Modenutti C."/>
        </authorList>
    </citation>
    <scope>NUCLEOTIDE SEQUENCE [LARGE SCALE GENOMIC DNA]</scope>
</reference>
<dbReference type="EMBL" id="CAUOFW020004614">
    <property type="protein sequence ID" value="CAK9166528.1"/>
    <property type="molecule type" value="Genomic_DNA"/>
</dbReference>
<evidence type="ECO:0000259" key="5">
    <source>
        <dbReference type="Pfam" id="PF24842"/>
    </source>
</evidence>
<dbReference type="Gene3D" id="2.40.40.50">
    <property type="entry name" value="Ubiquitin fusion degradation protein UFD1, N-terminal domain"/>
    <property type="match status" value="1"/>
</dbReference>
<comment type="caution">
    <text evidence="6">The sequence shown here is derived from an EMBL/GenBank/DDBJ whole genome shotgun (WGS) entry which is preliminary data.</text>
</comment>
<dbReference type="PANTHER" id="PTHR12555">
    <property type="entry name" value="UBIQUITIN FUSION DEGRADATON PROTEIN 1"/>
    <property type="match status" value="1"/>
</dbReference>
<feature type="domain" description="Ubiquitin fusion degradation protein UFD1 N-terminal subdomain 2" evidence="5">
    <location>
        <begin position="104"/>
        <end position="179"/>
    </location>
</feature>
<dbReference type="AlphaFoldDB" id="A0ABC8TGX2"/>
<keyword evidence="7" id="KW-1185">Reference proteome</keyword>
<feature type="compositionally biased region" description="Basic and acidic residues" evidence="3">
    <location>
        <begin position="181"/>
        <end position="193"/>
    </location>
</feature>
<proteinExistence type="inferred from homology"/>
<feature type="domain" description="Ubiquitin fusion degradation protein UFD1 N-terminal subdomain 1" evidence="4">
    <location>
        <begin position="9"/>
        <end position="102"/>
    </location>
</feature>
<gene>
    <name evidence="6" type="ORF">ILEXP_LOCUS35748</name>
</gene>
<keyword evidence="2" id="KW-0833">Ubl conjugation pathway</keyword>
<dbReference type="InterPro" id="IPR004854">
    <property type="entry name" value="Ufd1-like"/>
</dbReference>
<protein>
    <recommendedName>
        <fullName evidence="8">Ubiquitin fusion degradaton protein</fullName>
    </recommendedName>
</protein>
<dbReference type="Pfam" id="PF24842">
    <property type="entry name" value="UFD1_N2"/>
    <property type="match status" value="1"/>
</dbReference>
<dbReference type="Pfam" id="PF03152">
    <property type="entry name" value="UFD1_N1"/>
    <property type="match status" value="1"/>
</dbReference>
<dbReference type="PANTHER" id="PTHR12555:SF21">
    <property type="entry name" value="UBIQUITIN FUSION DEGRADATION PROTEIN 1 HOMOLOG"/>
    <property type="match status" value="1"/>
</dbReference>
<name>A0ABC8TGX2_9AQUA</name>
<dbReference type="Proteomes" id="UP001642360">
    <property type="component" value="Unassembled WGS sequence"/>
</dbReference>
<organism evidence="6 7">
    <name type="scientific">Ilex paraguariensis</name>
    <name type="common">yerba mate</name>
    <dbReference type="NCBI Taxonomy" id="185542"/>
    <lineage>
        <taxon>Eukaryota</taxon>
        <taxon>Viridiplantae</taxon>
        <taxon>Streptophyta</taxon>
        <taxon>Embryophyta</taxon>
        <taxon>Tracheophyta</taxon>
        <taxon>Spermatophyta</taxon>
        <taxon>Magnoliopsida</taxon>
        <taxon>eudicotyledons</taxon>
        <taxon>Gunneridae</taxon>
        <taxon>Pentapetalae</taxon>
        <taxon>asterids</taxon>
        <taxon>campanulids</taxon>
        <taxon>Aquifoliales</taxon>
        <taxon>Aquifoliaceae</taxon>
        <taxon>Ilex</taxon>
    </lineage>
</organism>
<evidence type="ECO:0000259" key="4">
    <source>
        <dbReference type="Pfam" id="PF03152"/>
    </source>
</evidence>
<evidence type="ECO:0000256" key="2">
    <source>
        <dbReference type="ARBA" id="ARBA00022786"/>
    </source>
</evidence>
<evidence type="ECO:0000313" key="6">
    <source>
        <dbReference type="EMBL" id="CAK9166528.1"/>
    </source>
</evidence>
<sequence>MAFQDCDRFEQAYRCYSLPPEKSHLESGNKILMPPSALNRLVALEIDYPMLFEIQNPNTGRVSYCGVHEFIAEEGLIFMPEWMMKNMKVLHGDLVVLKSASLHKGTYMKLQPHTKDFIELSNPKAVLEETLRSFSCLTIGDTIMITHGDKKFHIDIVETKPFSSVSVIETDCEVDFAPPLDYKEPEKPVKSIQEEPNEEEEEHKFRPFQGLGRRLDGKASMLEDLPRLIATNGKRMDTVANSGTGKKSGKLVFGSNATQTQKLSADISGKEETQKLSAEISGKEEVASSKEEKKFQPFTGKKYTLTS</sequence>
<dbReference type="InterPro" id="IPR055418">
    <property type="entry name" value="UFD1_N2"/>
</dbReference>
<feature type="region of interest" description="Disordered" evidence="3">
    <location>
        <begin position="261"/>
        <end position="307"/>
    </location>
</feature>
<evidence type="ECO:0000313" key="7">
    <source>
        <dbReference type="Proteomes" id="UP001642360"/>
    </source>
</evidence>
<accession>A0ABC8TGX2</accession>
<evidence type="ECO:0000256" key="3">
    <source>
        <dbReference type="SAM" id="MobiDB-lite"/>
    </source>
</evidence>
<dbReference type="Gene3D" id="3.10.330.10">
    <property type="match status" value="1"/>
</dbReference>